<keyword evidence="7" id="KW-1185">Reference proteome</keyword>
<evidence type="ECO:0000256" key="5">
    <source>
        <dbReference type="SAM" id="Phobius"/>
    </source>
</evidence>
<evidence type="ECO:0000259" key="6">
    <source>
        <dbReference type="PROSITE" id="PS50850"/>
    </source>
</evidence>
<dbReference type="PROSITE" id="PS50850">
    <property type="entry name" value="MFS"/>
    <property type="match status" value="1"/>
</dbReference>
<accession>A0ABM0M8P0</accession>
<keyword evidence="3 5" id="KW-1133">Transmembrane helix</keyword>
<evidence type="ECO:0000256" key="4">
    <source>
        <dbReference type="ARBA" id="ARBA00023136"/>
    </source>
</evidence>
<dbReference type="PANTHER" id="PTHR24064">
    <property type="entry name" value="SOLUTE CARRIER FAMILY 22 MEMBER"/>
    <property type="match status" value="1"/>
</dbReference>
<dbReference type="Pfam" id="PF00083">
    <property type="entry name" value="Sugar_tr"/>
    <property type="match status" value="1"/>
</dbReference>
<dbReference type="InterPro" id="IPR036259">
    <property type="entry name" value="MFS_trans_sf"/>
</dbReference>
<dbReference type="GeneID" id="102804088"/>
<feature type="transmembrane region" description="Helical" evidence="5">
    <location>
        <begin position="456"/>
        <end position="478"/>
    </location>
</feature>
<feature type="transmembrane region" description="Helical" evidence="5">
    <location>
        <begin position="223"/>
        <end position="246"/>
    </location>
</feature>
<feature type="transmembrane region" description="Helical" evidence="5">
    <location>
        <begin position="164"/>
        <end position="182"/>
    </location>
</feature>
<protein>
    <submittedName>
        <fullName evidence="8">Organic cation transporter protein-like</fullName>
    </submittedName>
</protein>
<feature type="transmembrane region" description="Helical" evidence="5">
    <location>
        <begin position="421"/>
        <end position="444"/>
    </location>
</feature>
<dbReference type="SUPFAM" id="SSF103473">
    <property type="entry name" value="MFS general substrate transporter"/>
    <property type="match status" value="1"/>
</dbReference>
<reference evidence="8" key="1">
    <citation type="submission" date="2025-08" db="UniProtKB">
        <authorList>
            <consortium name="RefSeq"/>
        </authorList>
    </citation>
    <scope>IDENTIFICATION</scope>
    <source>
        <tissue evidence="8">Testes</tissue>
    </source>
</reference>
<feature type="transmembrane region" description="Helical" evidence="5">
    <location>
        <begin position="397"/>
        <end position="415"/>
    </location>
</feature>
<evidence type="ECO:0000256" key="3">
    <source>
        <dbReference type="ARBA" id="ARBA00022989"/>
    </source>
</evidence>
<dbReference type="Gene3D" id="1.20.1250.20">
    <property type="entry name" value="MFS general substrate transporter like domains"/>
    <property type="match status" value="1"/>
</dbReference>
<feature type="transmembrane region" description="Helical" evidence="5">
    <location>
        <begin position="188"/>
        <end position="211"/>
    </location>
</feature>
<feature type="domain" description="Major facilitator superfamily (MFS) profile" evidence="6">
    <location>
        <begin position="25"/>
        <end position="508"/>
    </location>
</feature>
<dbReference type="CDD" id="cd17317">
    <property type="entry name" value="MFS_SLC22"/>
    <property type="match status" value="1"/>
</dbReference>
<gene>
    <name evidence="8" type="primary">LOC102804088</name>
</gene>
<feature type="transmembrane region" description="Helical" evidence="5">
    <location>
        <begin position="252"/>
        <end position="278"/>
    </location>
</feature>
<evidence type="ECO:0000256" key="1">
    <source>
        <dbReference type="ARBA" id="ARBA00004141"/>
    </source>
</evidence>
<evidence type="ECO:0000313" key="7">
    <source>
        <dbReference type="Proteomes" id="UP000694865"/>
    </source>
</evidence>
<comment type="subcellular location">
    <subcellularLocation>
        <location evidence="1">Membrane</location>
        <topology evidence="1">Multi-pass membrane protein</topology>
    </subcellularLocation>
</comment>
<dbReference type="InterPro" id="IPR020846">
    <property type="entry name" value="MFS_dom"/>
</dbReference>
<dbReference type="RefSeq" id="XP_006816381.1">
    <property type="nucleotide sequence ID" value="XM_006816318.1"/>
</dbReference>
<organism evidence="7 8">
    <name type="scientific">Saccoglossus kowalevskii</name>
    <name type="common">Acorn worm</name>
    <dbReference type="NCBI Taxonomy" id="10224"/>
    <lineage>
        <taxon>Eukaryota</taxon>
        <taxon>Metazoa</taxon>
        <taxon>Hemichordata</taxon>
        <taxon>Enteropneusta</taxon>
        <taxon>Harrimaniidae</taxon>
        <taxon>Saccoglossus</taxon>
    </lineage>
</organism>
<evidence type="ECO:0000313" key="8">
    <source>
        <dbReference type="RefSeq" id="XP_006816381.1"/>
    </source>
</evidence>
<dbReference type="InterPro" id="IPR005828">
    <property type="entry name" value="MFS_sugar_transport-like"/>
</dbReference>
<feature type="transmembrane region" description="Helical" evidence="5">
    <location>
        <begin position="20"/>
        <end position="42"/>
    </location>
</feature>
<evidence type="ECO:0000256" key="2">
    <source>
        <dbReference type="ARBA" id="ARBA00022692"/>
    </source>
</evidence>
<proteinExistence type="predicted"/>
<sequence length="574" mass="64646">MTQFEDILKSVGPFGRSQQIQYICIFIATGASAFFQMGNTFYSASADHYCRTYKNQTYETNSKLKNCTIPYSYSESEWEQCERYDVNVSQGCFSRDLFPRSGTTDCDGEWVYDDHWYENTVVFEFDLVCDRDWMKQLSKSIVPLGNLVGVIIFGQISDIYGRKIVYVICLLSTIVVAIAAAFSPTYYFFLVCQFLLGAFPHSLYITGNVMVMEIVGFKYRTILSSLIHVSFSSFYALFGIIAYGLSGNWRKIQLFSGLICILFIPSIWLVTESAMWLIQKSKYAKATKVLNKWAKINKTKVPDNLFKEEKEMTEKIKSVKEIEEKPKKYTAVDIFKTPNLRTSAVLMSFNCFVYYGISMNTDQIGENPYITFFIAAAVEIPGSVLGWLLMRTFGRRWALCSTTVVGGLCLIISVPPENVNVSVTLAMIAKMCIAGTFTIVYVYALELYPTTVRNAGMGVSSMCARVGSIVSPYVFLLADIWEPAPYIIMGATSVVAGFLALFIPETRNHRLPETIEDGRTFGKKSYREENSERAEKNVRSISVQVDIDVAENVNTVDGFDKDIHPTASGLVNEA</sequence>
<name>A0ABM0M8P0_SACKO</name>
<dbReference type="Proteomes" id="UP000694865">
    <property type="component" value="Unplaced"/>
</dbReference>
<feature type="transmembrane region" description="Helical" evidence="5">
    <location>
        <begin position="484"/>
        <end position="503"/>
    </location>
</feature>
<keyword evidence="4 5" id="KW-0472">Membrane</keyword>
<feature type="transmembrane region" description="Helical" evidence="5">
    <location>
        <begin position="369"/>
        <end position="390"/>
    </location>
</feature>
<feature type="transmembrane region" description="Helical" evidence="5">
    <location>
        <begin position="338"/>
        <end position="357"/>
    </location>
</feature>
<keyword evidence="2 5" id="KW-0812">Transmembrane</keyword>